<organism evidence="1 2">
    <name type="scientific">Candidatus Gottesmanbacteria bacterium GW2011_GWA2_43_14</name>
    <dbReference type="NCBI Taxonomy" id="1618443"/>
    <lineage>
        <taxon>Bacteria</taxon>
        <taxon>Candidatus Gottesmaniibacteriota</taxon>
    </lineage>
</organism>
<comment type="caution">
    <text evidence="1">The sequence shown here is derived from an EMBL/GenBank/DDBJ whole genome shotgun (WGS) entry which is preliminary data.</text>
</comment>
<proteinExistence type="predicted"/>
<dbReference type="Proteomes" id="UP000034894">
    <property type="component" value="Unassembled WGS sequence"/>
</dbReference>
<protein>
    <submittedName>
        <fullName evidence="1">Uncharacterized protein</fullName>
    </submittedName>
</protein>
<accession>A0A0G1DLS3</accession>
<dbReference type="EMBL" id="LCFP01000001">
    <property type="protein sequence ID" value="KKS98532.1"/>
    <property type="molecule type" value="Genomic_DNA"/>
</dbReference>
<name>A0A0G1DLS3_9BACT</name>
<reference evidence="1 2" key="1">
    <citation type="journal article" date="2015" name="Nature">
        <title>rRNA introns, odd ribosomes, and small enigmatic genomes across a large radiation of phyla.</title>
        <authorList>
            <person name="Brown C.T."/>
            <person name="Hug L.A."/>
            <person name="Thomas B.C."/>
            <person name="Sharon I."/>
            <person name="Castelle C.J."/>
            <person name="Singh A."/>
            <person name="Wilkins M.J."/>
            <person name="Williams K.H."/>
            <person name="Banfield J.F."/>
        </authorList>
    </citation>
    <scope>NUCLEOTIDE SEQUENCE [LARGE SCALE GENOMIC DNA]</scope>
</reference>
<gene>
    <name evidence="1" type="ORF">UV73_C0001G0053</name>
</gene>
<evidence type="ECO:0000313" key="2">
    <source>
        <dbReference type="Proteomes" id="UP000034894"/>
    </source>
</evidence>
<dbReference type="AlphaFoldDB" id="A0A0G1DLS3"/>
<sequence length="56" mass="6685">MEDRSMILIVVGNVISDWLRRYDFIWSSRLGRFELSTVTSSRQIPENEKLIYFSKT</sequence>
<dbReference type="STRING" id="1618443.UV73_C0001G0053"/>
<evidence type="ECO:0000313" key="1">
    <source>
        <dbReference type="EMBL" id="KKS98532.1"/>
    </source>
</evidence>